<dbReference type="InterPro" id="IPR010920">
    <property type="entry name" value="LSM_dom_sf"/>
</dbReference>
<dbReference type="PANTHER" id="PTHR11021:SF0">
    <property type="entry name" value="SMALL NUCLEAR RIBONUCLEOPROTEIN F"/>
    <property type="match status" value="1"/>
</dbReference>
<protein>
    <submittedName>
        <fullName evidence="5">Small nuclear ribonucleoprotein F like protein</fullName>
    </submittedName>
</protein>
<accession>A0A8T0FLI2</accession>
<evidence type="ECO:0000313" key="5">
    <source>
        <dbReference type="EMBL" id="KAF8791881.1"/>
    </source>
</evidence>
<evidence type="ECO:0000256" key="2">
    <source>
        <dbReference type="ARBA" id="ARBA00023187"/>
    </source>
</evidence>
<dbReference type="Proteomes" id="UP000807504">
    <property type="component" value="Unassembled WGS sequence"/>
</dbReference>
<sequence>MSASVNSIICQRSGKSQLWNAILMKTDTGCTVINPKPFLQSLMLKNVRVTTKCHQEYVGRLISSDSYMNVELHNVIGYQQGRKFCDMIEAAVRCNNIVYIHEIDREVYEQEMRQREAELIKACEEK</sequence>
<proteinExistence type="predicted"/>
<keyword evidence="2" id="KW-0508">mRNA splicing</keyword>
<dbReference type="InterPro" id="IPR016487">
    <property type="entry name" value="Lsm6/sSmF"/>
</dbReference>
<keyword evidence="3 5" id="KW-0687">Ribonucleoprotein</keyword>
<organism evidence="5 6">
    <name type="scientific">Argiope bruennichi</name>
    <name type="common">Wasp spider</name>
    <name type="synonym">Aranea bruennichi</name>
    <dbReference type="NCBI Taxonomy" id="94029"/>
    <lineage>
        <taxon>Eukaryota</taxon>
        <taxon>Metazoa</taxon>
        <taxon>Ecdysozoa</taxon>
        <taxon>Arthropoda</taxon>
        <taxon>Chelicerata</taxon>
        <taxon>Arachnida</taxon>
        <taxon>Araneae</taxon>
        <taxon>Araneomorphae</taxon>
        <taxon>Entelegynae</taxon>
        <taxon>Araneoidea</taxon>
        <taxon>Araneidae</taxon>
        <taxon>Argiope</taxon>
    </lineage>
</organism>
<dbReference type="PANTHER" id="PTHR11021">
    <property type="entry name" value="SMALL NUCLEAR RIBONUCLEOPROTEIN F SNRNP-F"/>
    <property type="match status" value="1"/>
</dbReference>
<reference evidence="5" key="1">
    <citation type="journal article" date="2020" name="bioRxiv">
        <title>Chromosome-level reference genome of the European wasp spider Argiope bruennichi: a resource for studies on range expansion and evolutionary adaptation.</title>
        <authorList>
            <person name="Sheffer M.M."/>
            <person name="Hoppe A."/>
            <person name="Krehenwinkel H."/>
            <person name="Uhl G."/>
            <person name="Kuss A.W."/>
            <person name="Jensen L."/>
            <person name="Jensen C."/>
            <person name="Gillespie R.G."/>
            <person name="Hoff K.J."/>
            <person name="Prost S."/>
        </authorList>
    </citation>
    <scope>NUCLEOTIDE SEQUENCE</scope>
</reference>
<dbReference type="GO" id="GO:0000398">
    <property type="term" value="P:mRNA splicing, via spliceosome"/>
    <property type="evidence" value="ECO:0007669"/>
    <property type="project" value="InterPro"/>
</dbReference>
<dbReference type="EMBL" id="JABXBU010000003">
    <property type="protein sequence ID" value="KAF8791881.1"/>
    <property type="molecule type" value="Genomic_DNA"/>
</dbReference>
<dbReference type="AlphaFoldDB" id="A0A8T0FLI2"/>
<evidence type="ECO:0000256" key="3">
    <source>
        <dbReference type="ARBA" id="ARBA00023274"/>
    </source>
</evidence>
<dbReference type="Gene3D" id="2.30.30.100">
    <property type="match status" value="1"/>
</dbReference>
<comment type="caution">
    <text evidence="5">The sequence shown here is derived from an EMBL/GenBank/DDBJ whole genome shotgun (WGS) entry which is preliminary data.</text>
</comment>
<evidence type="ECO:0000259" key="4">
    <source>
        <dbReference type="SMART" id="SM00651"/>
    </source>
</evidence>
<evidence type="ECO:0000256" key="1">
    <source>
        <dbReference type="ARBA" id="ARBA00022728"/>
    </source>
</evidence>
<dbReference type="GO" id="GO:0005685">
    <property type="term" value="C:U1 snRNP"/>
    <property type="evidence" value="ECO:0007669"/>
    <property type="project" value="TreeGrafter"/>
</dbReference>
<keyword evidence="6" id="KW-1185">Reference proteome</keyword>
<keyword evidence="1" id="KW-0507">mRNA processing</keyword>
<evidence type="ECO:0000313" key="6">
    <source>
        <dbReference type="Proteomes" id="UP000807504"/>
    </source>
</evidence>
<reference evidence="5" key="2">
    <citation type="submission" date="2020-06" db="EMBL/GenBank/DDBJ databases">
        <authorList>
            <person name="Sheffer M."/>
        </authorList>
    </citation>
    <scope>NUCLEOTIDE SEQUENCE</scope>
</reference>
<dbReference type="SMART" id="SM00651">
    <property type="entry name" value="Sm"/>
    <property type="match status" value="1"/>
</dbReference>
<feature type="domain" description="Sm" evidence="4">
    <location>
        <begin position="37"/>
        <end position="102"/>
    </location>
</feature>
<keyword evidence="1" id="KW-0747">Spliceosome</keyword>
<name>A0A8T0FLI2_ARGBR</name>
<dbReference type="Pfam" id="PF01423">
    <property type="entry name" value="LSM"/>
    <property type="match status" value="1"/>
</dbReference>
<dbReference type="SUPFAM" id="SSF50182">
    <property type="entry name" value="Sm-like ribonucleoproteins"/>
    <property type="match status" value="1"/>
</dbReference>
<gene>
    <name evidence="5" type="ORF">HNY73_003548</name>
</gene>
<dbReference type="GO" id="GO:0034715">
    <property type="term" value="C:pICln-Sm protein complex"/>
    <property type="evidence" value="ECO:0007669"/>
    <property type="project" value="TreeGrafter"/>
</dbReference>
<dbReference type="InterPro" id="IPR001163">
    <property type="entry name" value="Sm_dom_euk/arc"/>
</dbReference>
<dbReference type="GO" id="GO:0003723">
    <property type="term" value="F:RNA binding"/>
    <property type="evidence" value="ECO:0007669"/>
    <property type="project" value="TreeGrafter"/>
</dbReference>
<dbReference type="GO" id="GO:0071013">
    <property type="term" value="C:catalytic step 2 spliceosome"/>
    <property type="evidence" value="ECO:0007669"/>
    <property type="project" value="TreeGrafter"/>
</dbReference>